<keyword evidence="3" id="KW-1185">Reference proteome</keyword>
<evidence type="ECO:0000313" key="2">
    <source>
        <dbReference type="EMBL" id="OYO25257.1"/>
    </source>
</evidence>
<reference evidence="2 3" key="1">
    <citation type="submission" date="2017-07" db="EMBL/GenBank/DDBJ databases">
        <title>Draft whole genome sequences of clinical Proprionibacteriaceae strains.</title>
        <authorList>
            <person name="Bernier A.-M."/>
            <person name="Bernard K."/>
            <person name="Domingo M.-C."/>
        </authorList>
    </citation>
    <scope>NUCLEOTIDE SEQUENCE [LARGE SCALE GENOMIC DNA]</scope>
    <source>
        <strain evidence="2 3">NML 130396</strain>
    </source>
</reference>
<proteinExistence type="predicted"/>
<dbReference type="EMBL" id="NMVQ01000001">
    <property type="protein sequence ID" value="OYO25257.1"/>
    <property type="molecule type" value="Genomic_DNA"/>
</dbReference>
<dbReference type="AlphaFoldDB" id="A0A255HC48"/>
<accession>A0A255HC48</accession>
<feature type="compositionally biased region" description="Basic and acidic residues" evidence="1">
    <location>
        <begin position="108"/>
        <end position="129"/>
    </location>
</feature>
<protein>
    <recommendedName>
        <fullName evidence="4">Zinc-finger domain-containing protein</fullName>
    </recommendedName>
</protein>
<evidence type="ECO:0000313" key="3">
    <source>
        <dbReference type="Proteomes" id="UP000216311"/>
    </source>
</evidence>
<dbReference type="Proteomes" id="UP000216311">
    <property type="component" value="Unassembled WGS sequence"/>
</dbReference>
<comment type="caution">
    <text evidence="2">The sequence shown here is derived from an EMBL/GenBank/DDBJ whole genome shotgun (WGS) entry which is preliminary data.</text>
</comment>
<gene>
    <name evidence="2" type="ORF">CGZ93_02095</name>
</gene>
<evidence type="ECO:0008006" key="4">
    <source>
        <dbReference type="Google" id="ProtNLM"/>
    </source>
</evidence>
<evidence type="ECO:0000256" key="1">
    <source>
        <dbReference type="SAM" id="MobiDB-lite"/>
    </source>
</evidence>
<feature type="region of interest" description="Disordered" evidence="1">
    <location>
        <begin position="79"/>
        <end position="129"/>
    </location>
</feature>
<name>A0A255HC48_9ACTN</name>
<organism evidence="2 3">
    <name type="scientific">Enemella dayhoffiae</name>
    <dbReference type="NCBI Taxonomy" id="2016507"/>
    <lineage>
        <taxon>Bacteria</taxon>
        <taxon>Bacillati</taxon>
        <taxon>Actinomycetota</taxon>
        <taxon>Actinomycetes</taxon>
        <taxon>Propionibacteriales</taxon>
        <taxon>Propionibacteriaceae</taxon>
        <taxon>Enemella</taxon>
    </lineage>
</organism>
<sequence>MTSAAGHISLDELADAAERLLADDHAAQVRAHVAACTRCAEAETALTHTRSALTEEPTPAMPAAVFDRLNRVVEAEVERRRAGGSQAEADVEQAARAKRSVGNFGQHPDFDRKWSPEQVRRGDRLSRSE</sequence>